<dbReference type="RefSeq" id="NP_506510.2">
    <property type="nucleotide sequence ID" value="NM_074109.5"/>
</dbReference>
<evidence type="ECO:0000259" key="3">
    <source>
        <dbReference type="Pfam" id="PF00135"/>
    </source>
</evidence>
<dbReference type="WormBase" id="ZC376.1">
    <property type="protein sequence ID" value="CE41967"/>
    <property type="gene ID" value="WBGene00013873"/>
    <property type="gene designation" value="cest-2.3"/>
</dbReference>
<dbReference type="Reactome" id="R-CEL-2022377">
    <property type="pathway name" value="Metabolism of Angiotensinogen to Angiotensins"/>
</dbReference>
<evidence type="ECO:0000313" key="6">
    <source>
        <dbReference type="WormBase" id="ZC376.1"/>
    </source>
</evidence>
<dbReference type="eggNOG" id="KOG1516">
    <property type="taxonomic scope" value="Eukaryota"/>
</dbReference>
<dbReference type="PANTHER" id="PTHR11559">
    <property type="entry name" value="CARBOXYLESTERASE"/>
    <property type="match status" value="1"/>
</dbReference>
<dbReference type="SMR" id="Q23268"/>
<dbReference type="Reactome" id="R-CEL-112311">
    <property type="pathway name" value="Neurotransmitter clearance"/>
</dbReference>
<dbReference type="FunFam" id="3.40.50.1820:FF:000277">
    <property type="entry name" value="Carboxylic ester hydrolase"/>
    <property type="match status" value="1"/>
</dbReference>
<feature type="signal peptide" evidence="2">
    <location>
        <begin position="1"/>
        <end position="17"/>
    </location>
</feature>
<evidence type="ECO:0000313" key="4">
    <source>
        <dbReference type="EMBL" id="CAB00880.2"/>
    </source>
</evidence>
<gene>
    <name evidence="4 6" type="primary">cest-2.3</name>
    <name evidence="4" type="ORF">CELE_ZC376.1</name>
    <name evidence="6" type="ORF">ZC376.1</name>
</gene>
<evidence type="ECO:0000313" key="5">
    <source>
        <dbReference type="Proteomes" id="UP000001940"/>
    </source>
</evidence>
<evidence type="ECO:0000256" key="1">
    <source>
        <dbReference type="SAM" id="Phobius"/>
    </source>
</evidence>
<dbReference type="Proteomes" id="UP000001940">
    <property type="component" value="Chromosome V"/>
</dbReference>
<dbReference type="AlphaFoldDB" id="Q23268"/>
<dbReference type="OMA" id="EHRAETI"/>
<feature type="domain" description="Carboxylesterase type B" evidence="3">
    <location>
        <begin position="18"/>
        <end position="532"/>
    </location>
</feature>
<dbReference type="Gene3D" id="3.40.50.1820">
    <property type="entry name" value="alpha/beta hydrolase"/>
    <property type="match status" value="1"/>
</dbReference>
<dbReference type="InterPro" id="IPR002018">
    <property type="entry name" value="CarbesteraseB"/>
</dbReference>
<dbReference type="Bgee" id="WBGene00013873">
    <property type="expression patterns" value="Expressed in embryo and 1 other cell type or tissue"/>
</dbReference>
<evidence type="ECO:0000256" key="2">
    <source>
        <dbReference type="SAM" id="SignalP"/>
    </source>
</evidence>
<dbReference type="AGR" id="WB:WBGene00013873"/>
<proteinExistence type="predicted"/>
<keyword evidence="1" id="KW-0472">Membrane</keyword>
<organism evidence="4 5">
    <name type="scientific">Caenorhabditis elegans</name>
    <dbReference type="NCBI Taxonomy" id="6239"/>
    <lineage>
        <taxon>Eukaryota</taxon>
        <taxon>Metazoa</taxon>
        <taxon>Ecdysozoa</taxon>
        <taxon>Nematoda</taxon>
        <taxon>Chromadorea</taxon>
        <taxon>Rhabditida</taxon>
        <taxon>Rhabditina</taxon>
        <taxon>Rhabditomorpha</taxon>
        <taxon>Rhabditoidea</taxon>
        <taxon>Rhabditidae</taxon>
        <taxon>Peloderinae</taxon>
        <taxon>Caenorhabditis</taxon>
    </lineage>
</organism>
<dbReference type="Pfam" id="PF00135">
    <property type="entry name" value="COesterase"/>
    <property type="match status" value="1"/>
</dbReference>
<dbReference type="STRING" id="6239.ZC376.1.1"/>
<accession>Q23268</accession>
<feature type="transmembrane region" description="Helical" evidence="1">
    <location>
        <begin position="631"/>
        <end position="653"/>
    </location>
</feature>
<dbReference type="GeneID" id="179918"/>
<dbReference type="PhylomeDB" id="Q23268"/>
<dbReference type="UCSC" id="ZC376.1">
    <property type="organism name" value="c. elegans"/>
</dbReference>
<dbReference type="CTD" id="179918"/>
<feature type="chain" id="PRO_5004201812" evidence="2">
    <location>
        <begin position="18"/>
        <end position="665"/>
    </location>
</feature>
<dbReference type="Reactome" id="R-CEL-1483191">
    <property type="pathway name" value="Synthesis of PC"/>
</dbReference>
<dbReference type="InParanoid" id="Q23268"/>
<keyword evidence="2" id="KW-0732">Signal</keyword>
<keyword evidence="1" id="KW-1133">Transmembrane helix</keyword>
<dbReference type="SUPFAM" id="SSF53474">
    <property type="entry name" value="alpha/beta-Hydrolases"/>
    <property type="match status" value="1"/>
</dbReference>
<dbReference type="Reactome" id="R-CEL-5578768">
    <property type="pathway name" value="Physiological factors"/>
</dbReference>
<dbReference type="PeptideAtlas" id="Q23268"/>
<name>Q23268_CAEEL</name>
<dbReference type="InterPro" id="IPR029058">
    <property type="entry name" value="AB_hydrolase_fold"/>
</dbReference>
<dbReference type="InterPro" id="IPR050309">
    <property type="entry name" value="Type-B_Carboxylest/Lipase"/>
</dbReference>
<dbReference type="HOGENOM" id="CLU_006586_13_2_1"/>
<dbReference type="FunCoup" id="Q23268">
    <property type="interactions" value="2"/>
</dbReference>
<dbReference type="PaxDb" id="6239-ZC376.1"/>
<dbReference type="KEGG" id="cel:CELE_ZC376.1"/>
<reference evidence="4 5" key="1">
    <citation type="journal article" date="1998" name="Science">
        <title>Genome sequence of the nematode C. elegans: a platform for investigating biology.</title>
        <authorList>
            <consortium name="The C. elegans sequencing consortium"/>
            <person name="Sulson J.E."/>
            <person name="Waterston R."/>
        </authorList>
    </citation>
    <scope>NUCLEOTIDE SEQUENCE [LARGE SCALE GENOMIC DNA]</scope>
    <source>
        <strain evidence="4 5">Bristol N2</strain>
    </source>
</reference>
<keyword evidence="1" id="KW-0812">Transmembrane</keyword>
<dbReference type="OrthoDB" id="19653at2759"/>
<keyword evidence="5" id="KW-1185">Reference proteome</keyword>
<dbReference type="EMBL" id="BX284605">
    <property type="protein sequence ID" value="CAB00880.2"/>
    <property type="molecule type" value="Genomic_DNA"/>
</dbReference>
<sequence length="665" mass="75535">MILQYLYFAVLIHLSISTRIQLSTGTIEGKILNATYSPFGNQTATVFLGIPYVEPPIGELRFRKPRLLKSWEGVLETKDYKPACMSYWRKTFKNGFVGEISEDCLYANVFTNQYCLQNKNCSVMIVVHGGRLVCESGSAFKPEIFINNFVGQDRNIVVVTFNYRLGVFGFGVFNGETGDTNVAMYDMLEAVKWVRKEIDQFGGNKDRITMAGHSAGAGLIVDFTSSTLSKGLLHQQIVMSAPLQDISKSANFKGMTIVAQNVGCIPKEYGFRKLSKTQINKTYLCLQNKSAQDLLHAQLSMQQNSTFYFGSPRVDGDFITDYPDNLFNFNTIYPINTFIGTTTGELRDSLYITDPKNDRIKEQLLKNMCEHVGYELFEKPEEFTKKCGNYYKNGTDAQFLSDDMEFYSGAIKVANAHKRANSKVFMYSYDYKGAGTAFHKYLEAPSPHHSEDLIYTFGTSRGPFVAKDYVIERIYSGMLANFINFEDPSPSKTQQWRQYTQEKREYFLIDFDKNFTMPGMKDHYYTRALDFWSTAGKKSFSERFSPSLDNFVMSILTDPIVSHLKGVASGPDKSIEQFEKVFNERESFLEELKLRRKLKLEKKIGVQMRNSVVEFEKDADQGTSGGVLNTLPIILGVTVFGSIIYASISHFCIPNKSRTGYQLLE</sequence>
<protein>
    <submittedName>
        <fullName evidence="4">Carboxylesterase type B domain-containing protein</fullName>
    </submittedName>
</protein>
<dbReference type="Reactome" id="R-CEL-211945">
    <property type="pathway name" value="Phase I - Functionalization of compounds"/>
</dbReference>
<dbReference type="ESTHER" id="caeel-zc376.1">
    <property type="family name" value="Carb_B_Nematoda"/>
</dbReference>
<dbReference type="Reactome" id="R-CEL-9749641">
    <property type="pathway name" value="Aspirin ADME"/>
</dbReference>